<dbReference type="HOGENOM" id="CLU_1540080_0_0_1"/>
<dbReference type="Proteomes" id="UP000015241">
    <property type="component" value="Unassembled WGS sequence"/>
</dbReference>
<dbReference type="EMBL" id="KE504243">
    <property type="protein sequence ID" value="EPS94152.1"/>
    <property type="molecule type" value="Genomic_DNA"/>
</dbReference>
<proteinExistence type="predicted"/>
<evidence type="ECO:0000256" key="1">
    <source>
        <dbReference type="SAM" id="SignalP"/>
    </source>
</evidence>
<keyword evidence="3" id="KW-1185">Reference proteome</keyword>
<sequence>MYFPTTLVALVPLAVFSAIEAAPIAEPPQFSGNLNSRTMGFRLAGNEIAESIFRRDSEARQILSNYLGISNSSFNTLTSGADAQLGYAHMNAVHNPGTEPRVCAIFARSSNEWRNEITKVFIPDMLVGDAGDKKRRAEHEAHRASYLKHIVPNVPTQNIVKISRLDKTRPSTSY</sequence>
<reference evidence="2 3" key="1">
    <citation type="journal article" date="2012" name="Science">
        <title>The Paleozoic origin of enzymatic lignin decomposition reconstructed from 31 fungal genomes.</title>
        <authorList>
            <person name="Floudas D."/>
            <person name="Binder M."/>
            <person name="Riley R."/>
            <person name="Barry K."/>
            <person name="Blanchette R.A."/>
            <person name="Henrissat B."/>
            <person name="Martinez A.T."/>
            <person name="Otillar R."/>
            <person name="Spatafora J.W."/>
            <person name="Yadav J.S."/>
            <person name="Aerts A."/>
            <person name="Benoit I."/>
            <person name="Boyd A."/>
            <person name="Carlson A."/>
            <person name="Copeland A."/>
            <person name="Coutinho P.M."/>
            <person name="de Vries R.P."/>
            <person name="Ferreira P."/>
            <person name="Findley K."/>
            <person name="Foster B."/>
            <person name="Gaskell J."/>
            <person name="Glotzer D."/>
            <person name="Gorecki P."/>
            <person name="Heitman J."/>
            <person name="Hesse C."/>
            <person name="Hori C."/>
            <person name="Igarashi K."/>
            <person name="Jurgens J.A."/>
            <person name="Kallen N."/>
            <person name="Kersten P."/>
            <person name="Kohler A."/>
            <person name="Kuees U."/>
            <person name="Kumar T.K.A."/>
            <person name="Kuo A."/>
            <person name="LaButti K."/>
            <person name="Larrondo L.F."/>
            <person name="Lindquist E."/>
            <person name="Ling A."/>
            <person name="Lombard V."/>
            <person name="Lucas S."/>
            <person name="Lundell T."/>
            <person name="Martin R."/>
            <person name="McLaughlin D.J."/>
            <person name="Morgenstern I."/>
            <person name="Morin E."/>
            <person name="Murat C."/>
            <person name="Nagy L.G."/>
            <person name="Nolan M."/>
            <person name="Ohm R.A."/>
            <person name="Patyshakuliyeva A."/>
            <person name="Rokas A."/>
            <person name="Ruiz-Duenas F.J."/>
            <person name="Sabat G."/>
            <person name="Salamov A."/>
            <person name="Samejima M."/>
            <person name="Schmutz J."/>
            <person name="Slot J.C."/>
            <person name="St John F."/>
            <person name="Stenlid J."/>
            <person name="Sun H."/>
            <person name="Sun S."/>
            <person name="Syed K."/>
            <person name="Tsang A."/>
            <person name="Wiebenga A."/>
            <person name="Young D."/>
            <person name="Pisabarro A."/>
            <person name="Eastwood D.C."/>
            <person name="Martin F."/>
            <person name="Cullen D."/>
            <person name="Grigoriev I.V."/>
            <person name="Hibbett D.S."/>
        </authorList>
    </citation>
    <scope>NUCLEOTIDE SEQUENCE</scope>
    <source>
        <strain evidence="3">FP-58527</strain>
    </source>
</reference>
<dbReference type="OrthoDB" id="2749115at2759"/>
<feature type="chain" id="PRO_5004562396" evidence="1">
    <location>
        <begin position="22"/>
        <end position="174"/>
    </location>
</feature>
<organism evidence="2 3">
    <name type="scientific">Fomitopsis schrenkii</name>
    <name type="common">Brown rot fungus</name>
    <dbReference type="NCBI Taxonomy" id="2126942"/>
    <lineage>
        <taxon>Eukaryota</taxon>
        <taxon>Fungi</taxon>
        <taxon>Dikarya</taxon>
        <taxon>Basidiomycota</taxon>
        <taxon>Agaricomycotina</taxon>
        <taxon>Agaricomycetes</taxon>
        <taxon>Polyporales</taxon>
        <taxon>Fomitopsis</taxon>
    </lineage>
</organism>
<accession>S8DNC8</accession>
<protein>
    <submittedName>
        <fullName evidence="2">Uncharacterized protein</fullName>
    </submittedName>
</protein>
<evidence type="ECO:0000313" key="2">
    <source>
        <dbReference type="EMBL" id="EPS94152.1"/>
    </source>
</evidence>
<gene>
    <name evidence="2" type="ORF">FOMPIDRAFT_117535</name>
</gene>
<keyword evidence="1" id="KW-0732">Signal</keyword>
<dbReference type="InParanoid" id="S8DNC8"/>
<evidence type="ECO:0000313" key="3">
    <source>
        <dbReference type="Proteomes" id="UP000015241"/>
    </source>
</evidence>
<feature type="signal peptide" evidence="1">
    <location>
        <begin position="1"/>
        <end position="21"/>
    </location>
</feature>
<dbReference type="AlphaFoldDB" id="S8DNC8"/>
<name>S8DNC8_FOMSC</name>